<gene>
    <name evidence="1" type="ORF">JR347_09410</name>
</gene>
<dbReference type="KEGG" id="fuv:JR347_09410"/>
<dbReference type="RefSeq" id="WP_205720350.1">
    <property type="nucleotide sequence ID" value="NZ_CP070608.1"/>
</dbReference>
<accession>A0A974WF43</accession>
<dbReference type="SUPFAM" id="SSF55909">
    <property type="entry name" value="Pentein"/>
    <property type="match status" value="1"/>
</dbReference>
<dbReference type="Pfam" id="PF19420">
    <property type="entry name" value="DDAH_eukar"/>
    <property type="match status" value="1"/>
</dbReference>
<dbReference type="InterPro" id="IPR014541">
    <property type="entry name" value="Amdntrnsf_FN0238"/>
</dbReference>
<keyword evidence="2" id="KW-1185">Reference proteome</keyword>
<name>A0A974WF43_9BACT</name>
<evidence type="ECO:0000313" key="1">
    <source>
        <dbReference type="EMBL" id="QSE95837.1"/>
    </source>
</evidence>
<sequence length="312" mass="35888">MAKQITDTILMIRPARFRMNEQTALNNYYQRAIENLTAEQIQEQALGEFDSFVEKLRSHLVEVIVVEDTLSPDTPDSIFPNNWISFHEDGRVGIYPMYAENRRQERRSDIIEKIRETHNVKALVDFTEFESSNQFLEGTGSMILDRVNKLSYAALSERTNSKPLEDFCKAFGYEAVTFVANQTVDNQRKPIYHTNVMMCVAEDFCIICLESIDNVEEKQQVVSKLKETNKEIIEITEGQKLHFAGNMLQVRNREGKPFLIMSQAAYRSLEPSQIKHIEKYCSILYSSLDTIEALGGGSARCMMAEIFLPKRL</sequence>
<dbReference type="PANTHER" id="PTHR43224:SF1">
    <property type="entry name" value="AMIDINOTRANSFERASE"/>
    <property type="match status" value="1"/>
</dbReference>
<organism evidence="1 2">
    <name type="scientific">Fulvivirga lutea</name>
    <dbReference type="NCBI Taxonomy" id="2810512"/>
    <lineage>
        <taxon>Bacteria</taxon>
        <taxon>Pseudomonadati</taxon>
        <taxon>Bacteroidota</taxon>
        <taxon>Cytophagia</taxon>
        <taxon>Cytophagales</taxon>
        <taxon>Fulvivirgaceae</taxon>
        <taxon>Fulvivirga</taxon>
    </lineage>
</organism>
<evidence type="ECO:0000313" key="2">
    <source>
        <dbReference type="Proteomes" id="UP000662783"/>
    </source>
</evidence>
<dbReference type="PIRSF" id="PIRSF028188">
    <property type="entry name" value="Amdntrnsf_FN0238"/>
    <property type="match status" value="1"/>
</dbReference>
<dbReference type="Gene3D" id="3.75.10.10">
    <property type="entry name" value="L-arginine/glycine Amidinotransferase, Chain A"/>
    <property type="match status" value="1"/>
</dbReference>
<dbReference type="NCBIfam" id="NF046062">
    <property type="entry name" value="citrull_CtlX"/>
    <property type="match status" value="1"/>
</dbReference>
<dbReference type="PANTHER" id="PTHR43224">
    <property type="entry name" value="AMIDINOTRANSFERASE"/>
    <property type="match status" value="1"/>
</dbReference>
<dbReference type="Proteomes" id="UP000662783">
    <property type="component" value="Chromosome"/>
</dbReference>
<dbReference type="EMBL" id="CP070608">
    <property type="protein sequence ID" value="QSE95837.1"/>
    <property type="molecule type" value="Genomic_DNA"/>
</dbReference>
<reference evidence="1" key="1">
    <citation type="submission" date="2021-02" db="EMBL/GenBank/DDBJ databases">
        <title>Fulvivirga sp. S481 isolated from sea water.</title>
        <authorList>
            <person name="Bae S.S."/>
            <person name="Baek K."/>
        </authorList>
    </citation>
    <scope>NUCLEOTIDE SEQUENCE</scope>
    <source>
        <strain evidence="1">S481</strain>
    </source>
</reference>
<dbReference type="AlphaFoldDB" id="A0A974WF43"/>
<protein>
    <submittedName>
        <fullName evidence="1">Amidinotransferase</fullName>
    </submittedName>
</protein>
<proteinExistence type="predicted"/>